<evidence type="ECO:0008006" key="4">
    <source>
        <dbReference type="Google" id="ProtNLM"/>
    </source>
</evidence>
<reference evidence="2" key="1">
    <citation type="submission" date="2025-08" db="UniProtKB">
        <authorList>
            <consortium name="Ensembl"/>
        </authorList>
    </citation>
    <scope>IDENTIFICATION</scope>
</reference>
<keyword evidence="3" id="KW-1185">Reference proteome</keyword>
<organism evidence="2 3">
    <name type="scientific">Mus spicilegus</name>
    <name type="common">Mound-building mouse</name>
    <dbReference type="NCBI Taxonomy" id="10103"/>
    <lineage>
        <taxon>Eukaryota</taxon>
        <taxon>Metazoa</taxon>
        <taxon>Chordata</taxon>
        <taxon>Craniata</taxon>
        <taxon>Vertebrata</taxon>
        <taxon>Euteleostomi</taxon>
        <taxon>Mammalia</taxon>
        <taxon>Eutheria</taxon>
        <taxon>Euarchontoglires</taxon>
        <taxon>Glires</taxon>
        <taxon>Rodentia</taxon>
        <taxon>Myomorpha</taxon>
        <taxon>Muroidea</taxon>
        <taxon>Muridae</taxon>
        <taxon>Murinae</taxon>
        <taxon>Mus</taxon>
        <taxon>Mus</taxon>
    </lineage>
</organism>
<name>A0A8C6HPI8_MUSSI</name>
<feature type="signal peptide" evidence="1">
    <location>
        <begin position="1"/>
        <end position="21"/>
    </location>
</feature>
<proteinExistence type="predicted"/>
<dbReference type="Proteomes" id="UP000694415">
    <property type="component" value="Unplaced"/>
</dbReference>
<feature type="chain" id="PRO_5034777320" description="Secreted protein" evidence="1">
    <location>
        <begin position="22"/>
        <end position="91"/>
    </location>
</feature>
<sequence>MKSRWNWGSITCIICFTCVGSQLSMSSSKASNFSGPLQLYQRGIGHITNSYKRPARSCMAMFEQWNHGQKPLKRLQVLVSASLLSNLPKKH</sequence>
<dbReference type="GeneTree" id="ENSGT00940000177316"/>
<keyword evidence="1" id="KW-0732">Signal</keyword>
<evidence type="ECO:0000313" key="2">
    <source>
        <dbReference type="Ensembl" id="ENSMSIP00000023994.1"/>
    </source>
</evidence>
<reference evidence="2" key="2">
    <citation type="submission" date="2025-09" db="UniProtKB">
        <authorList>
            <consortium name="Ensembl"/>
        </authorList>
    </citation>
    <scope>IDENTIFICATION</scope>
</reference>
<accession>A0A8C6HPI8</accession>
<dbReference type="Ensembl" id="ENSMSIT00000030272.1">
    <property type="protein sequence ID" value="ENSMSIP00000023994.1"/>
    <property type="gene ID" value="ENSMSIG00000020316.1"/>
</dbReference>
<evidence type="ECO:0000256" key="1">
    <source>
        <dbReference type="SAM" id="SignalP"/>
    </source>
</evidence>
<protein>
    <recommendedName>
        <fullName evidence="4">Secreted protein</fullName>
    </recommendedName>
</protein>
<dbReference type="AlphaFoldDB" id="A0A8C6HPI8"/>
<evidence type="ECO:0000313" key="3">
    <source>
        <dbReference type="Proteomes" id="UP000694415"/>
    </source>
</evidence>